<protein>
    <submittedName>
        <fullName evidence="2">Uncharacterized protein</fullName>
    </submittedName>
</protein>
<dbReference type="EMBL" id="LKEB01000002">
    <property type="protein sequence ID" value="ROW17573.1"/>
    <property type="molecule type" value="Genomic_DNA"/>
</dbReference>
<dbReference type="AlphaFoldDB" id="A0A423XM32"/>
<dbReference type="OrthoDB" id="3357341at2759"/>
<dbReference type="STRING" id="1230097.A0A423XM32"/>
<name>A0A423XM32_9PEZI</name>
<feature type="region of interest" description="Disordered" evidence="1">
    <location>
        <begin position="390"/>
        <end position="561"/>
    </location>
</feature>
<feature type="compositionally biased region" description="Low complexity" evidence="1">
    <location>
        <begin position="494"/>
        <end position="516"/>
    </location>
</feature>
<feature type="compositionally biased region" description="Polar residues" evidence="1">
    <location>
        <begin position="306"/>
        <end position="323"/>
    </location>
</feature>
<feature type="compositionally biased region" description="Polar residues" evidence="1">
    <location>
        <begin position="408"/>
        <end position="427"/>
    </location>
</feature>
<reference evidence="2 3" key="1">
    <citation type="submission" date="2015-09" db="EMBL/GenBank/DDBJ databases">
        <title>Host preference determinants of Valsa canker pathogens revealed by comparative genomics.</title>
        <authorList>
            <person name="Yin Z."/>
            <person name="Huang L."/>
        </authorList>
    </citation>
    <scope>NUCLEOTIDE SEQUENCE [LARGE SCALE GENOMIC DNA]</scope>
    <source>
        <strain evidence="2 3">SXYLt</strain>
    </source>
</reference>
<comment type="caution">
    <text evidence="2">The sequence shown here is derived from an EMBL/GenBank/DDBJ whole genome shotgun (WGS) entry which is preliminary data.</text>
</comment>
<evidence type="ECO:0000313" key="3">
    <source>
        <dbReference type="Proteomes" id="UP000285146"/>
    </source>
</evidence>
<evidence type="ECO:0000313" key="2">
    <source>
        <dbReference type="EMBL" id="ROW17573.1"/>
    </source>
</evidence>
<sequence>MLDDNLPTFQFRQSPENPLHSFVNFTQNGSEPRPEYIFQRADSSNPAARNKYAVALTDPYTPGVVYAEVVILPEWSLPTLSAAEIRAQQYQNGGAQSAPVPLIPDSFTIQLYDPDQTVSVKYTPGSFTKNDSWEFEMLTQSFKMPSSSQLDRHRQNGAPVADFRPRVMFRWKKDGRLSKDMTCFNVGKSLGKHKSKEPDITVALFKHGRSTALTVYEPNLQRLDMEDRKGLDIVMVLGAEVIRDLYLSPEKSPDLFNAGHGAPLAVATGRRKNSRPTPPPAAPTMTMSGALGAAPQEARPVMSPADSANGTNKATYSPTTRPSANEIDAETERLKAMVEREERERQAARQREERERERLDLEEAERIQKMLEEEERQKRLRDAEVAQETERLKELYGTEGQDLPSTRPAVQQQNSTSPPLPQRSQFQGGLPPQPPQPPQPQPPQPSPTHVAGPFPQFDGPPQRPLSVGPGTTGGPFHSSTLNRFCRPSATAPLQPAQHQQEPQQQQQQPESQAGPSRPGRTKPTQGPYLSGSNPAAAVSGFFRHKLKDDGKKINKKKSMQW</sequence>
<dbReference type="CDD" id="cd22265">
    <property type="entry name" value="UDM1_RNF168"/>
    <property type="match status" value="1"/>
</dbReference>
<accession>A0A423XM32</accession>
<organism evidence="2 3">
    <name type="scientific">Cytospora leucostoma</name>
    <dbReference type="NCBI Taxonomy" id="1230097"/>
    <lineage>
        <taxon>Eukaryota</taxon>
        <taxon>Fungi</taxon>
        <taxon>Dikarya</taxon>
        <taxon>Ascomycota</taxon>
        <taxon>Pezizomycotina</taxon>
        <taxon>Sordariomycetes</taxon>
        <taxon>Sordariomycetidae</taxon>
        <taxon>Diaporthales</taxon>
        <taxon>Cytosporaceae</taxon>
        <taxon>Cytospora</taxon>
    </lineage>
</organism>
<keyword evidence="3" id="KW-1185">Reference proteome</keyword>
<feature type="compositionally biased region" description="Pro residues" evidence="1">
    <location>
        <begin position="431"/>
        <end position="446"/>
    </location>
</feature>
<feature type="compositionally biased region" description="Basic and acidic residues" evidence="1">
    <location>
        <begin position="330"/>
        <end position="358"/>
    </location>
</feature>
<dbReference type="Proteomes" id="UP000285146">
    <property type="component" value="Unassembled WGS sequence"/>
</dbReference>
<evidence type="ECO:0000256" key="1">
    <source>
        <dbReference type="SAM" id="MobiDB-lite"/>
    </source>
</evidence>
<dbReference type="InParanoid" id="A0A423XM32"/>
<proteinExistence type="predicted"/>
<feature type="region of interest" description="Disordered" evidence="1">
    <location>
        <begin position="266"/>
        <end position="358"/>
    </location>
</feature>
<gene>
    <name evidence="2" type="ORF">VPNG_00548</name>
</gene>